<evidence type="ECO:0000256" key="1">
    <source>
        <dbReference type="SAM" id="MobiDB-lite"/>
    </source>
</evidence>
<dbReference type="Proteomes" id="UP000315995">
    <property type="component" value="Chromosome"/>
</dbReference>
<dbReference type="RefSeq" id="WP_141200374.1">
    <property type="nucleotide sequence ID" value="NZ_CP041186.1"/>
</dbReference>
<sequence>MTSKRAVRSPWINYFNLLDELWQSVDDTSAAVELDVALTYLQRYPEFDSEMAAELAEVLVSQAREYIGRAMFSTAKRALEYAAAQPAVNSKARAEFANLQFRGGDHRGAEKTLLELAADWAHQPERARDYLHDSLAITKCRDSVYRVAEDLEVPLESLTDPAEARAPMAKMAFEREAFEDDDSQMRQGQGLGAETTEPGTAKLESDTWQLTPGSPLKNCLLLLRLVNTFDEPAEVAINDAAGEQVGALIIHNGKITQIGQGTSRQEATERDQVARTLLEVLSHGEGEELEVRAQRAQPASGNRSAVRLGDALLAAARHWSDYPAQPIPWDLDSLLADDLFEWSVLRQVAPRDIFVPIKSSTTEFELDDFHRLLTHAQRLAELPGQFQVALDDEHPCACIGEMQDALWLVARKGADVLLIRAEPRRWTQLLRLLPNLTDHRTNAVIEYD</sequence>
<accession>A0A4Y6Q030</accession>
<evidence type="ECO:0000313" key="2">
    <source>
        <dbReference type="EMBL" id="QDG53924.1"/>
    </source>
</evidence>
<dbReference type="AlphaFoldDB" id="A0A4Y6Q030"/>
<evidence type="ECO:0000313" key="3">
    <source>
        <dbReference type="Proteomes" id="UP000315995"/>
    </source>
</evidence>
<keyword evidence="3" id="KW-1185">Reference proteome</keyword>
<feature type="region of interest" description="Disordered" evidence="1">
    <location>
        <begin position="180"/>
        <end position="199"/>
    </location>
</feature>
<name>A0A4Y6Q030_PERCE</name>
<dbReference type="EMBL" id="CP041186">
    <property type="protein sequence ID" value="QDG53924.1"/>
    <property type="molecule type" value="Genomic_DNA"/>
</dbReference>
<reference evidence="2 3" key="1">
    <citation type="submission" date="2019-06" db="EMBL/GenBank/DDBJ databases">
        <title>Persicimonas caeni gen. nov., sp. nov., a predatory bacterium isolated from solar saltern.</title>
        <authorList>
            <person name="Wang S."/>
        </authorList>
    </citation>
    <scope>NUCLEOTIDE SEQUENCE [LARGE SCALE GENOMIC DNA]</scope>
    <source>
        <strain evidence="2 3">YN101</strain>
    </source>
</reference>
<gene>
    <name evidence="2" type="ORF">FIV42_25225</name>
</gene>
<organism evidence="2 3">
    <name type="scientific">Persicimonas caeni</name>
    <dbReference type="NCBI Taxonomy" id="2292766"/>
    <lineage>
        <taxon>Bacteria</taxon>
        <taxon>Deltaproteobacteria</taxon>
        <taxon>Bradymonadales</taxon>
        <taxon>Bradymonadaceae</taxon>
        <taxon>Persicimonas</taxon>
    </lineage>
</organism>
<protein>
    <submittedName>
        <fullName evidence="2">Uncharacterized protein</fullName>
    </submittedName>
</protein>
<accession>A0A5B8YB97</accession>
<proteinExistence type="predicted"/>